<dbReference type="OrthoDB" id="6612291at2759"/>
<keyword evidence="4" id="KW-0472">Membrane</keyword>
<evidence type="ECO:0000256" key="4">
    <source>
        <dbReference type="ARBA" id="ARBA00023136"/>
    </source>
</evidence>
<dbReference type="GO" id="GO:0016020">
    <property type="term" value="C:membrane"/>
    <property type="evidence" value="ECO:0007669"/>
    <property type="project" value="UniProtKB-SubCell"/>
</dbReference>
<comment type="caution">
    <text evidence="5">The sequence shown here is derived from an EMBL/GenBank/DDBJ whole genome shotgun (WGS) entry which is preliminary data.</text>
</comment>
<dbReference type="InterPro" id="IPR005828">
    <property type="entry name" value="MFS_sugar_transport-like"/>
</dbReference>
<name>A0A0F4GFY3_9PEZI</name>
<dbReference type="Gene3D" id="1.20.1250.20">
    <property type="entry name" value="MFS general substrate transporter like domains"/>
    <property type="match status" value="1"/>
</dbReference>
<evidence type="ECO:0000313" key="5">
    <source>
        <dbReference type="EMBL" id="KJX95902.1"/>
    </source>
</evidence>
<dbReference type="AlphaFoldDB" id="A0A0F4GFY3"/>
<sequence length="139" mass="15825">MFVPIGFLGCNYLYVTEVAPTRLRMPMASFSTANHWLWNFAVLIITPVAIESLGYRYYTLYAILGACIPAMVISSFPETNSRSLEQMETLFRDYDSMFGVVKASLIPQDPEISRLAEATAREEYDNKVFDESETIEKRA</sequence>
<evidence type="ECO:0000313" key="6">
    <source>
        <dbReference type="Proteomes" id="UP000033647"/>
    </source>
</evidence>
<proteinExistence type="predicted"/>
<evidence type="ECO:0000256" key="1">
    <source>
        <dbReference type="ARBA" id="ARBA00004141"/>
    </source>
</evidence>
<dbReference type="Proteomes" id="UP000033647">
    <property type="component" value="Unassembled WGS sequence"/>
</dbReference>
<organism evidence="5 6">
    <name type="scientific">Zymoseptoria brevis</name>
    <dbReference type="NCBI Taxonomy" id="1047168"/>
    <lineage>
        <taxon>Eukaryota</taxon>
        <taxon>Fungi</taxon>
        <taxon>Dikarya</taxon>
        <taxon>Ascomycota</taxon>
        <taxon>Pezizomycotina</taxon>
        <taxon>Dothideomycetes</taxon>
        <taxon>Dothideomycetidae</taxon>
        <taxon>Mycosphaerellales</taxon>
        <taxon>Mycosphaerellaceae</taxon>
        <taxon>Zymoseptoria</taxon>
    </lineage>
</organism>
<evidence type="ECO:0000256" key="3">
    <source>
        <dbReference type="ARBA" id="ARBA00022989"/>
    </source>
</evidence>
<dbReference type="Pfam" id="PF00083">
    <property type="entry name" value="Sugar_tr"/>
    <property type="match status" value="1"/>
</dbReference>
<keyword evidence="2" id="KW-0812">Transmembrane</keyword>
<accession>A0A0F4GFY3</accession>
<dbReference type="GO" id="GO:0005351">
    <property type="term" value="F:carbohydrate:proton symporter activity"/>
    <property type="evidence" value="ECO:0007669"/>
    <property type="project" value="TreeGrafter"/>
</dbReference>
<dbReference type="SUPFAM" id="SSF103473">
    <property type="entry name" value="MFS general substrate transporter"/>
    <property type="match status" value="1"/>
</dbReference>
<reference evidence="5 6" key="1">
    <citation type="submission" date="2015-03" db="EMBL/GenBank/DDBJ databases">
        <title>RNA-seq based gene annotation and comparative genomics of four Zymoseptoria species reveal species-specific pathogenicity related genes and transposable element activity.</title>
        <authorList>
            <person name="Grandaubert J."/>
            <person name="Bhattacharyya A."/>
            <person name="Stukenbrock E.H."/>
        </authorList>
    </citation>
    <scope>NUCLEOTIDE SEQUENCE [LARGE SCALE GENOMIC DNA]</scope>
    <source>
        <strain evidence="5 6">Zb18110</strain>
    </source>
</reference>
<dbReference type="InterPro" id="IPR036259">
    <property type="entry name" value="MFS_trans_sf"/>
</dbReference>
<comment type="subcellular location">
    <subcellularLocation>
        <location evidence="1">Membrane</location>
        <topology evidence="1">Multi-pass membrane protein</topology>
    </subcellularLocation>
</comment>
<dbReference type="PANTHER" id="PTHR48022">
    <property type="entry name" value="PLASTIDIC GLUCOSE TRANSPORTER 4"/>
    <property type="match status" value="1"/>
</dbReference>
<dbReference type="PANTHER" id="PTHR48022:SF45">
    <property type="entry name" value="MAJOR FACILITATOR SUPERFAMILY (MFS) PROFILE DOMAIN-CONTAINING PROTEIN-RELATED"/>
    <property type="match status" value="1"/>
</dbReference>
<gene>
    <name evidence="5" type="ORF">TI39_contig912g00001</name>
</gene>
<dbReference type="InterPro" id="IPR050360">
    <property type="entry name" value="MFS_Sugar_Transporters"/>
</dbReference>
<dbReference type="EMBL" id="LAFY01000904">
    <property type="protein sequence ID" value="KJX95902.1"/>
    <property type="molecule type" value="Genomic_DNA"/>
</dbReference>
<protein>
    <recommendedName>
        <fullName evidence="7">Major facilitator superfamily (MFS) profile domain-containing protein</fullName>
    </recommendedName>
</protein>
<evidence type="ECO:0000256" key="2">
    <source>
        <dbReference type="ARBA" id="ARBA00022692"/>
    </source>
</evidence>
<keyword evidence="6" id="KW-1185">Reference proteome</keyword>
<keyword evidence="3" id="KW-1133">Transmembrane helix</keyword>
<evidence type="ECO:0008006" key="7">
    <source>
        <dbReference type="Google" id="ProtNLM"/>
    </source>
</evidence>